<proteinExistence type="predicted"/>
<name>A0A4E9EHE3_GIBZA</name>
<accession>A0A4E9EHE3</accession>
<gene>
    <name evidence="1" type="ORF">FUG_LOCUS471373</name>
</gene>
<protein>
    <submittedName>
        <fullName evidence="1">Uncharacterized protein</fullName>
    </submittedName>
</protein>
<evidence type="ECO:0000313" key="1">
    <source>
        <dbReference type="EMBL" id="VIO62199.1"/>
    </source>
</evidence>
<dbReference type="AlphaFoldDB" id="A0A4E9EHE3"/>
<sequence>MSSCENCLAIRLIIARGNPQVAEILVVSTWMDADELDDPSCVEMLGVRIDPTSASPEFSWRM</sequence>
<reference evidence="1" key="1">
    <citation type="submission" date="2019-04" db="EMBL/GenBank/DDBJ databases">
        <authorList>
            <person name="Melise S."/>
            <person name="Noan J."/>
            <person name="Okalmin O."/>
        </authorList>
    </citation>
    <scope>NUCLEOTIDE SEQUENCE</scope>
    <source>
        <strain evidence="1">FN9</strain>
    </source>
</reference>
<organism evidence="1">
    <name type="scientific">Gibberella zeae</name>
    <name type="common">Wheat head blight fungus</name>
    <name type="synonym">Fusarium graminearum</name>
    <dbReference type="NCBI Taxonomy" id="5518"/>
    <lineage>
        <taxon>Eukaryota</taxon>
        <taxon>Fungi</taxon>
        <taxon>Dikarya</taxon>
        <taxon>Ascomycota</taxon>
        <taxon>Pezizomycotina</taxon>
        <taxon>Sordariomycetes</taxon>
        <taxon>Hypocreomycetidae</taxon>
        <taxon>Hypocreales</taxon>
        <taxon>Nectriaceae</taxon>
        <taxon>Fusarium</taxon>
    </lineage>
</organism>
<dbReference type="EMBL" id="CAAKMV010000160">
    <property type="protein sequence ID" value="VIO62199.1"/>
    <property type="molecule type" value="Genomic_DNA"/>
</dbReference>